<keyword evidence="3" id="KW-1185">Reference proteome</keyword>
<proteinExistence type="predicted"/>
<dbReference type="EMBL" id="BHYK01000001">
    <property type="protein sequence ID" value="GCD08389.1"/>
    <property type="molecule type" value="Genomic_DNA"/>
</dbReference>
<dbReference type="OrthoDB" id="1903179at2"/>
<comment type="caution">
    <text evidence="2">The sequence shown here is derived from an EMBL/GenBank/DDBJ whole genome shotgun (WGS) entry which is preliminary data.</text>
</comment>
<dbReference type="Pfam" id="PF01850">
    <property type="entry name" value="PIN"/>
    <property type="match status" value="1"/>
</dbReference>
<dbReference type="RefSeq" id="WP_124996819.1">
    <property type="nucleotide sequence ID" value="NZ_BHYK01000001.1"/>
</dbReference>
<dbReference type="InterPro" id="IPR002716">
    <property type="entry name" value="PIN_dom"/>
</dbReference>
<dbReference type="InterPro" id="IPR029060">
    <property type="entry name" value="PIN-like_dom_sf"/>
</dbReference>
<name>A0A401UFX4_9CLOT</name>
<sequence>MELILYPFKNIVFNKNSVLLDASFVLSLIYDDDIKHSDCLSCLKQLSEGSSQFYTTSIISAEVLNQILYKLFISDIESKINNTSPYNSIDNIRSITGSFSRHDTKILKQRKEDRLIHIPYKRYFDNISKNSMRRNLLNIYYNKSVEIISELEKIINIKYLNISEECISLVKIFMCENLLSVNDAFHLATAEYNNIDFLLTLDGDFLFAESSKMKILKI</sequence>
<feature type="domain" description="PIN" evidence="1">
    <location>
        <begin position="148"/>
        <end position="205"/>
    </location>
</feature>
<dbReference type="Gene3D" id="3.40.50.1010">
    <property type="entry name" value="5'-nuclease"/>
    <property type="match status" value="2"/>
</dbReference>
<protein>
    <recommendedName>
        <fullName evidence="1">PIN domain-containing protein</fullName>
    </recommendedName>
</protein>
<dbReference type="AlphaFoldDB" id="A0A401UFX4"/>
<gene>
    <name evidence="2" type="ORF">Ctaglu_00120</name>
</gene>
<evidence type="ECO:0000259" key="1">
    <source>
        <dbReference type="Pfam" id="PF01850"/>
    </source>
</evidence>
<dbReference type="SUPFAM" id="SSF88723">
    <property type="entry name" value="PIN domain-like"/>
    <property type="match status" value="1"/>
</dbReference>
<accession>A0A401UFX4</accession>
<reference evidence="2 3" key="1">
    <citation type="submission" date="2018-11" db="EMBL/GenBank/DDBJ databases">
        <title>Genome sequencing and assembly of Clostridium tagluense strain A121.</title>
        <authorList>
            <person name="Murakami T."/>
            <person name="Segawa T."/>
            <person name="Shcherbakova V.A."/>
            <person name="Mori H."/>
            <person name="Yoshimura Y."/>
        </authorList>
    </citation>
    <scope>NUCLEOTIDE SEQUENCE [LARGE SCALE GENOMIC DNA]</scope>
    <source>
        <strain evidence="2 3">A121</strain>
    </source>
</reference>
<evidence type="ECO:0000313" key="2">
    <source>
        <dbReference type="EMBL" id="GCD08389.1"/>
    </source>
</evidence>
<dbReference type="Proteomes" id="UP000287872">
    <property type="component" value="Unassembled WGS sequence"/>
</dbReference>
<evidence type="ECO:0000313" key="3">
    <source>
        <dbReference type="Proteomes" id="UP000287872"/>
    </source>
</evidence>
<dbReference type="GeneID" id="77239364"/>
<organism evidence="2 3">
    <name type="scientific">Clostridium tagluense</name>
    <dbReference type="NCBI Taxonomy" id="360422"/>
    <lineage>
        <taxon>Bacteria</taxon>
        <taxon>Bacillati</taxon>
        <taxon>Bacillota</taxon>
        <taxon>Clostridia</taxon>
        <taxon>Eubacteriales</taxon>
        <taxon>Clostridiaceae</taxon>
        <taxon>Clostridium</taxon>
    </lineage>
</organism>